<evidence type="ECO:0008006" key="3">
    <source>
        <dbReference type="Google" id="ProtNLM"/>
    </source>
</evidence>
<dbReference type="InterPro" id="IPR012337">
    <property type="entry name" value="RNaseH-like_sf"/>
</dbReference>
<dbReference type="Gene3D" id="3.30.420.10">
    <property type="entry name" value="Ribonuclease H-like superfamily/Ribonuclease H"/>
    <property type="match status" value="1"/>
</dbReference>
<gene>
    <name evidence="1" type="ORF">ERS852540_02455</name>
</gene>
<proteinExistence type="predicted"/>
<evidence type="ECO:0000313" key="1">
    <source>
        <dbReference type="EMBL" id="CUQ92086.1"/>
    </source>
</evidence>
<protein>
    <recommendedName>
        <fullName evidence="3">Piwi domain-containing protein</fullName>
    </recommendedName>
</protein>
<sequence length="506" mass="57196">MPNNQLYYMEEPKLKFAFNQSAEDSRDGLTLFGPYEKNSSTIRVGVICTEKGLEYYRSFVCQMNKPIFTNSSGRPFFPGFKSVFGIEWPVEPTATIILSQSDLDTALAITNLKERTYNLVSLYLNAIKKYIEDEESVVDIWYVVVPNAVLTLCRPKSLSGKATYSKKQIETFTSGQISLFPEDNEDLSQYVEMYESDSDFHDQLKARAIYNKIACPIQVMLESTLQFQPKDGSDEYNSDMKAHLAWTHSSSLYYKLGCLPWKLDAVREGVCYVGLVFKKLQDTGKQKGYACSAAQMFLDSGDGVVFRGNIGPWISKNEKTFHLDRTSAKALLSIAIDAYYDKHKSYPKELFIHGRTAFTNDEWNGFQDAANISPTTNLVGVAIREKSGLRLLKDNTDPKSQYGILRGLCLYVDEKSGYLWTKGFIPKTETANHLEVACPLHIEINRGQADIKTVMRDILALTKLNYNACLYGDGLPVTLRFSDKIGDILTAIPDVNWAAKPFKYYI</sequence>
<dbReference type="InterPro" id="IPR036397">
    <property type="entry name" value="RNaseH_sf"/>
</dbReference>
<accession>A0A175A776</accession>
<dbReference type="AlphaFoldDB" id="A0A175A776"/>
<dbReference type="SUPFAM" id="SSF53098">
    <property type="entry name" value="Ribonuclease H-like"/>
    <property type="match status" value="1"/>
</dbReference>
<evidence type="ECO:0000313" key="2">
    <source>
        <dbReference type="Proteomes" id="UP000095662"/>
    </source>
</evidence>
<dbReference type="Proteomes" id="UP000095662">
    <property type="component" value="Unassembled WGS sequence"/>
</dbReference>
<name>A0A175A776_9FIRM</name>
<dbReference type="GO" id="GO:0003676">
    <property type="term" value="F:nucleic acid binding"/>
    <property type="evidence" value="ECO:0007669"/>
    <property type="project" value="InterPro"/>
</dbReference>
<dbReference type="STRING" id="39492.ERS852540_02455"/>
<organism evidence="1 2">
    <name type="scientific">[Eubacterium] siraeum</name>
    <dbReference type="NCBI Taxonomy" id="39492"/>
    <lineage>
        <taxon>Bacteria</taxon>
        <taxon>Bacillati</taxon>
        <taxon>Bacillota</taxon>
        <taxon>Clostridia</taxon>
        <taxon>Eubacteriales</taxon>
        <taxon>Oscillospiraceae</taxon>
        <taxon>Oscillospiraceae incertae sedis</taxon>
    </lineage>
</organism>
<reference evidence="1 2" key="1">
    <citation type="submission" date="2015-09" db="EMBL/GenBank/DDBJ databases">
        <authorList>
            <consortium name="Pathogen Informatics"/>
        </authorList>
    </citation>
    <scope>NUCLEOTIDE SEQUENCE [LARGE SCALE GENOMIC DNA]</scope>
    <source>
        <strain evidence="1 2">2789STDY5834928</strain>
    </source>
</reference>
<dbReference type="Gene3D" id="3.40.50.2300">
    <property type="match status" value="1"/>
</dbReference>
<dbReference type="EMBL" id="CZBY01000028">
    <property type="protein sequence ID" value="CUQ92086.1"/>
    <property type="molecule type" value="Genomic_DNA"/>
</dbReference>